<feature type="transmembrane region" description="Helical" evidence="1">
    <location>
        <begin position="70"/>
        <end position="92"/>
    </location>
</feature>
<keyword evidence="1" id="KW-0472">Membrane</keyword>
<dbReference type="Pfam" id="PF06580">
    <property type="entry name" value="His_kinase"/>
    <property type="match status" value="1"/>
</dbReference>
<proteinExistence type="predicted"/>
<dbReference type="AlphaFoldDB" id="A0A1G5G8H2"/>
<dbReference type="OrthoDB" id="9809908at2"/>
<dbReference type="GO" id="GO:0000155">
    <property type="term" value="F:phosphorelay sensor kinase activity"/>
    <property type="evidence" value="ECO:0007669"/>
    <property type="project" value="InterPro"/>
</dbReference>
<dbReference type="Proteomes" id="UP000199354">
    <property type="component" value="Unassembled WGS sequence"/>
</dbReference>
<feature type="transmembrane region" description="Helical" evidence="1">
    <location>
        <begin position="43"/>
        <end position="61"/>
    </location>
</feature>
<evidence type="ECO:0000313" key="3">
    <source>
        <dbReference type="EMBL" id="SCY47803.1"/>
    </source>
</evidence>
<evidence type="ECO:0000256" key="1">
    <source>
        <dbReference type="SAM" id="Phobius"/>
    </source>
</evidence>
<keyword evidence="1" id="KW-0812">Transmembrane</keyword>
<dbReference type="STRING" id="490189.SAMN02927903_01486"/>
<protein>
    <submittedName>
        <fullName evidence="3">Histidine kinase</fullName>
    </submittedName>
</protein>
<organism evidence="3 4">
    <name type="scientific">Flavobacterium caeni</name>
    <dbReference type="NCBI Taxonomy" id="490189"/>
    <lineage>
        <taxon>Bacteria</taxon>
        <taxon>Pseudomonadati</taxon>
        <taxon>Bacteroidota</taxon>
        <taxon>Flavobacteriia</taxon>
        <taxon>Flavobacteriales</taxon>
        <taxon>Flavobacteriaceae</taxon>
        <taxon>Flavobacterium</taxon>
    </lineage>
</organism>
<dbReference type="EMBL" id="FMVF01000006">
    <property type="protein sequence ID" value="SCY47803.1"/>
    <property type="molecule type" value="Genomic_DNA"/>
</dbReference>
<dbReference type="RefSeq" id="WP_091141668.1">
    <property type="nucleotide sequence ID" value="NZ_FMVF01000006.1"/>
</dbReference>
<keyword evidence="1" id="KW-1133">Transmembrane helix</keyword>
<evidence type="ECO:0000313" key="4">
    <source>
        <dbReference type="Proteomes" id="UP000199354"/>
    </source>
</evidence>
<feature type="domain" description="Signal transduction histidine kinase internal region" evidence="2">
    <location>
        <begin position="162"/>
        <end position="239"/>
    </location>
</feature>
<feature type="transmembrane region" description="Helical" evidence="1">
    <location>
        <begin position="7"/>
        <end position="23"/>
    </location>
</feature>
<keyword evidence="4" id="KW-1185">Reference proteome</keyword>
<dbReference type="Gene3D" id="3.30.565.10">
    <property type="entry name" value="Histidine kinase-like ATPase, C-terminal domain"/>
    <property type="match status" value="1"/>
</dbReference>
<dbReference type="InterPro" id="IPR036890">
    <property type="entry name" value="HATPase_C_sf"/>
</dbReference>
<reference evidence="3 4" key="1">
    <citation type="submission" date="2016-10" db="EMBL/GenBank/DDBJ databases">
        <authorList>
            <person name="de Groot N.N."/>
        </authorList>
    </citation>
    <scope>NUCLEOTIDE SEQUENCE [LARGE SCALE GENOMIC DNA]</scope>
    <source>
        <strain evidence="3 4">CGMCC 1.7031</strain>
    </source>
</reference>
<sequence length="350" mass="40182">MSNFLRNYTLHILWVLVFLSIPIVTSPDLGDDMLAVGGFKRNFLSYVLLVVFFYLNYYVFIPRYYFAKRYFLFGAIVFFSYAMIVAIPEFVFEMKFNAPPIGSPNGPPPGFEGKFRMGPRPNGMFFILYGGSVFQFLLVLILSIMLRTRHQLRLLSSEKLKAEVSYLKAQINPHFLFNTLNSLYALTIAKSDDAPDAVIKLSNMMRYVVTESSNDLVPLEKEINYIKDYIDLQKLRIADASNLEFTIIGNTQGKRIAPLVVIPFIENAFKYGVNAEEDWHISIAIEITENDFILGVSNNKVNVQFSDDEASEQGIDNTKKRLEIIYPGKHELVIKDEPHHFNVHLKINWS</sequence>
<feature type="transmembrane region" description="Helical" evidence="1">
    <location>
        <begin position="124"/>
        <end position="146"/>
    </location>
</feature>
<keyword evidence="3" id="KW-0808">Transferase</keyword>
<dbReference type="PANTHER" id="PTHR34220:SF7">
    <property type="entry name" value="SENSOR HISTIDINE KINASE YPDA"/>
    <property type="match status" value="1"/>
</dbReference>
<dbReference type="PANTHER" id="PTHR34220">
    <property type="entry name" value="SENSOR HISTIDINE KINASE YPDA"/>
    <property type="match status" value="1"/>
</dbReference>
<dbReference type="GO" id="GO:0016020">
    <property type="term" value="C:membrane"/>
    <property type="evidence" value="ECO:0007669"/>
    <property type="project" value="InterPro"/>
</dbReference>
<name>A0A1G5G8H2_9FLAO</name>
<dbReference type="InterPro" id="IPR010559">
    <property type="entry name" value="Sig_transdc_His_kin_internal"/>
</dbReference>
<dbReference type="InterPro" id="IPR050640">
    <property type="entry name" value="Bact_2-comp_sensor_kinase"/>
</dbReference>
<accession>A0A1G5G8H2</accession>
<gene>
    <name evidence="3" type="ORF">SAMN02927903_01486</name>
</gene>
<evidence type="ECO:0000259" key="2">
    <source>
        <dbReference type="Pfam" id="PF06580"/>
    </source>
</evidence>
<keyword evidence="3" id="KW-0418">Kinase</keyword>